<feature type="region of interest" description="Disordered" evidence="4">
    <location>
        <begin position="368"/>
        <end position="404"/>
    </location>
</feature>
<dbReference type="Pfam" id="PF09751">
    <property type="entry name" value="Es2"/>
    <property type="match status" value="1"/>
</dbReference>
<sequence>MARVGEDVGMAPPGDGGTGRTAVATRVPRDAAALMPPPAPRPQQRARKQKVLDEDEWTERLDAIITRDYFPHVPRLKNKLEWIEARNSGDPEQMRRAQENIQRRQRDALGTPGGILDTPSLGGSSGSGVTPGSSVPGTPRNGYYGGVDPAQLAAAAARAADSRMSLDQFAATHTSEDNDSFREILERHNAKRGARYAWQQQETHDAWQAKQTLRIEAAEAAVKRRRALAAPGGSDGGGGGAIVAVTDGSGTEDGAGAPLVFTKFKAKNELYYPPDGLAYSSKEMQAMVQGPPKETVAKNTRFAAPRSRQTNGVGLHKALFTPTPGRFAGDEDAAERVARELEAAVRGKSGEMYTSAGTERRAYGLVHTPAGATPRATPRATPSATPARATPGARVDDSPAVGGEFWGASTATPLRDMDDDMDAYFEDLGGGTGGGPTFGMRPADKREELLRKLTDSRAKRTPSRAGATPSRPGGVMRTPGGVTPSFDAALRGSYSGRTPGATPRMTPNRGGIRTGSATPKVGGAGSATNARGAGALTDDLLNI</sequence>
<dbReference type="OMA" id="AQNDYLD"/>
<dbReference type="STRING" id="296587.C1EAD3"/>
<dbReference type="KEGG" id="mis:MICPUN_60032"/>
<dbReference type="eggNOG" id="KOG2627">
    <property type="taxonomic scope" value="Eukaryota"/>
</dbReference>
<feature type="region of interest" description="Disordered" evidence="4">
    <location>
        <begin position="493"/>
        <end position="532"/>
    </location>
</feature>
<dbReference type="Proteomes" id="UP000002009">
    <property type="component" value="Chromosome 7"/>
</dbReference>
<accession>C1EAD3</accession>
<evidence type="ECO:0000256" key="3">
    <source>
        <dbReference type="ARBA" id="ARBA00023242"/>
    </source>
</evidence>
<feature type="compositionally biased region" description="Low complexity" evidence="4">
    <location>
        <begin position="368"/>
        <end position="393"/>
    </location>
</feature>
<name>C1EAD3_MICCC</name>
<keyword evidence="3" id="KW-0539">Nucleus</keyword>
<evidence type="ECO:0000313" key="5">
    <source>
        <dbReference type="EMBL" id="ACO65185.1"/>
    </source>
</evidence>
<dbReference type="RefSeq" id="XP_002503927.1">
    <property type="nucleotide sequence ID" value="XM_002503881.1"/>
</dbReference>
<dbReference type="EMBL" id="CP001328">
    <property type="protein sequence ID" value="ACO65185.1"/>
    <property type="molecule type" value="Genomic_DNA"/>
</dbReference>
<evidence type="ECO:0000256" key="2">
    <source>
        <dbReference type="ARBA" id="ARBA00009072"/>
    </source>
</evidence>
<dbReference type="InterPro" id="IPR019148">
    <property type="entry name" value="Nuclear_protein_DGCR14_ESS-2"/>
</dbReference>
<dbReference type="AlphaFoldDB" id="C1EAD3"/>
<organism evidence="5 6">
    <name type="scientific">Micromonas commoda (strain RCC299 / NOUM17 / CCMP2709)</name>
    <name type="common">Picoplanktonic green alga</name>
    <dbReference type="NCBI Taxonomy" id="296587"/>
    <lineage>
        <taxon>Eukaryota</taxon>
        <taxon>Viridiplantae</taxon>
        <taxon>Chlorophyta</taxon>
        <taxon>Mamiellophyceae</taxon>
        <taxon>Mamiellales</taxon>
        <taxon>Mamiellaceae</taxon>
        <taxon>Micromonas</taxon>
    </lineage>
</organism>
<feature type="region of interest" description="Disordered" evidence="4">
    <location>
        <begin position="454"/>
        <end position="481"/>
    </location>
</feature>
<dbReference type="GeneID" id="8244872"/>
<feature type="region of interest" description="Disordered" evidence="4">
    <location>
        <begin position="89"/>
        <end position="143"/>
    </location>
</feature>
<dbReference type="FunCoup" id="C1EAD3">
    <property type="interactions" value="1706"/>
</dbReference>
<dbReference type="OrthoDB" id="19679at2759"/>
<dbReference type="PANTHER" id="PTHR12940">
    <property type="entry name" value="ES-2 PROTEIN - RELATED"/>
    <property type="match status" value="1"/>
</dbReference>
<reference evidence="5 6" key="1">
    <citation type="journal article" date="2009" name="Science">
        <title>Green evolution and dynamic adaptations revealed by genomes of the marine picoeukaryotes Micromonas.</title>
        <authorList>
            <person name="Worden A.Z."/>
            <person name="Lee J.H."/>
            <person name="Mock T."/>
            <person name="Rouze P."/>
            <person name="Simmons M.P."/>
            <person name="Aerts A.L."/>
            <person name="Allen A.E."/>
            <person name="Cuvelier M.L."/>
            <person name="Derelle E."/>
            <person name="Everett M.V."/>
            <person name="Foulon E."/>
            <person name="Grimwood J."/>
            <person name="Gundlach H."/>
            <person name="Henrissat B."/>
            <person name="Napoli C."/>
            <person name="McDonald S.M."/>
            <person name="Parker M.S."/>
            <person name="Rombauts S."/>
            <person name="Salamov A."/>
            <person name="Von Dassow P."/>
            <person name="Badger J.H."/>
            <person name="Coutinho P.M."/>
            <person name="Demir E."/>
            <person name="Dubchak I."/>
            <person name="Gentemann C."/>
            <person name="Eikrem W."/>
            <person name="Gready J.E."/>
            <person name="John U."/>
            <person name="Lanier W."/>
            <person name="Lindquist E.A."/>
            <person name="Lucas S."/>
            <person name="Mayer K.F."/>
            <person name="Moreau H."/>
            <person name="Not F."/>
            <person name="Otillar R."/>
            <person name="Panaud O."/>
            <person name="Pangilinan J."/>
            <person name="Paulsen I."/>
            <person name="Piegu B."/>
            <person name="Poliakov A."/>
            <person name="Robbens S."/>
            <person name="Schmutz J."/>
            <person name="Toulza E."/>
            <person name="Wyss T."/>
            <person name="Zelensky A."/>
            <person name="Zhou K."/>
            <person name="Armbrust E.V."/>
            <person name="Bhattacharya D."/>
            <person name="Goodenough U.W."/>
            <person name="Van de Peer Y."/>
            <person name="Grigoriev I.V."/>
        </authorList>
    </citation>
    <scope>NUCLEOTIDE SEQUENCE [LARGE SCALE GENOMIC DNA]</scope>
    <source>
        <strain evidence="6">RCC299 / NOUM17</strain>
    </source>
</reference>
<proteinExistence type="inferred from homology"/>
<evidence type="ECO:0000256" key="4">
    <source>
        <dbReference type="SAM" id="MobiDB-lite"/>
    </source>
</evidence>
<gene>
    <name evidence="5" type="ORF">MICPUN_60032</name>
</gene>
<feature type="compositionally biased region" description="Basic and acidic residues" evidence="4">
    <location>
        <begin position="89"/>
        <end position="107"/>
    </location>
</feature>
<feature type="region of interest" description="Disordered" evidence="4">
    <location>
        <begin position="1"/>
        <end position="54"/>
    </location>
</feature>
<evidence type="ECO:0000313" key="6">
    <source>
        <dbReference type="Proteomes" id="UP000002009"/>
    </source>
</evidence>
<dbReference type="PANTHER" id="PTHR12940:SF0">
    <property type="entry name" value="SPLICING FACTOR ESS-2 HOMOLOG"/>
    <property type="match status" value="1"/>
</dbReference>
<feature type="compositionally biased region" description="Low complexity" evidence="4">
    <location>
        <begin position="118"/>
        <end position="139"/>
    </location>
</feature>
<dbReference type="InParanoid" id="C1EAD3"/>
<evidence type="ECO:0000256" key="1">
    <source>
        <dbReference type="ARBA" id="ARBA00004123"/>
    </source>
</evidence>
<keyword evidence="6" id="KW-1185">Reference proteome</keyword>
<comment type="similarity">
    <text evidence="2">Belongs to the ESS2 family.</text>
</comment>
<comment type="subcellular location">
    <subcellularLocation>
        <location evidence="1">Nucleus</location>
    </subcellularLocation>
</comment>
<dbReference type="GO" id="GO:0071013">
    <property type="term" value="C:catalytic step 2 spliceosome"/>
    <property type="evidence" value="ECO:0007669"/>
    <property type="project" value="TreeGrafter"/>
</dbReference>
<protein>
    <submittedName>
        <fullName evidence="5">Uncharacterized protein</fullName>
    </submittedName>
</protein>